<dbReference type="AlphaFoldDB" id="A0A0S8GK69"/>
<dbReference type="InterPro" id="IPR013783">
    <property type="entry name" value="Ig-like_fold"/>
</dbReference>
<organism evidence="1 2">
    <name type="scientific">candidate division WOR_3 bacterium SM23_60</name>
    <dbReference type="NCBI Taxonomy" id="1703780"/>
    <lineage>
        <taxon>Bacteria</taxon>
        <taxon>Bacteria division WOR-3</taxon>
    </lineage>
</organism>
<comment type="caution">
    <text evidence="1">The sequence shown here is derived from an EMBL/GenBank/DDBJ whole genome shotgun (WGS) entry which is preliminary data.</text>
</comment>
<dbReference type="EMBL" id="LJUO01000011">
    <property type="protein sequence ID" value="KPK73326.1"/>
    <property type="molecule type" value="Genomic_DNA"/>
</dbReference>
<sequence>MRATRVYCVFLVIVWCVCSSGNLEVELTTPADGSLVGGRVAITADVSATYWTDSVHIFINDSLSFSESSYPYVFSWDTYPLQDSSRHTMYAIAYSSDKDDAYSDTISVTIYNGATIFADDFEQYVAGDYPWLNGWYTIWDGAGDDYTYIEQGVAFGGSSSFKLRGLDDWPRTDGVDLYMVGVNKLTYECAVMIPDYSYTGALLGFYVELDPTLGTVVNGVLFDYADSTVHVRGTTNYSTGFTWQRGTWYLVRVELDYGNDSMDVWISDQQIASNLVAAPRDTSHTFALATEYGINGSVNYDELSIYEHD</sequence>
<name>A0A0S8GK69_UNCW3</name>
<protein>
    <submittedName>
        <fullName evidence="1">Uncharacterized protein</fullName>
    </submittedName>
</protein>
<accession>A0A0S8GK69</accession>
<dbReference type="Pfam" id="PF17957">
    <property type="entry name" value="Big_7"/>
    <property type="match status" value="1"/>
</dbReference>
<dbReference type="Proteomes" id="UP000051096">
    <property type="component" value="Unassembled WGS sequence"/>
</dbReference>
<evidence type="ECO:0000313" key="1">
    <source>
        <dbReference type="EMBL" id="KPK73326.1"/>
    </source>
</evidence>
<dbReference type="Gene3D" id="2.60.40.10">
    <property type="entry name" value="Immunoglobulins"/>
    <property type="match status" value="1"/>
</dbReference>
<evidence type="ECO:0000313" key="2">
    <source>
        <dbReference type="Proteomes" id="UP000051096"/>
    </source>
</evidence>
<reference evidence="1 2" key="1">
    <citation type="journal article" date="2015" name="Microbiome">
        <title>Genomic resolution of linkages in carbon, nitrogen, and sulfur cycling among widespread estuary sediment bacteria.</title>
        <authorList>
            <person name="Baker B.J."/>
            <person name="Lazar C.S."/>
            <person name="Teske A.P."/>
            <person name="Dick G.J."/>
        </authorList>
    </citation>
    <scope>NUCLEOTIDE SEQUENCE [LARGE SCALE GENOMIC DNA]</scope>
    <source>
        <strain evidence="1">SM23_60</strain>
    </source>
</reference>
<proteinExistence type="predicted"/>
<gene>
    <name evidence="1" type="ORF">AMJ87_02035</name>
</gene>